<dbReference type="NCBIfam" id="TIGR04258">
    <property type="entry name" value="4helix_suffix"/>
    <property type="match status" value="1"/>
</dbReference>
<name>A0A2G6KAD6_9BACT</name>
<sequence length="60" mass="6868">MVIIETIPANVAANIIMCLIHQCNDLPDRQIGRLEQDFLKESAMRGRIYKARVNRGDKDL</sequence>
<reference evidence="1 2" key="1">
    <citation type="submission" date="2017-10" db="EMBL/GenBank/DDBJ databases">
        <title>Novel microbial diversity and functional potential in the marine mammal oral microbiome.</title>
        <authorList>
            <person name="Dudek N.K."/>
            <person name="Sun C.L."/>
            <person name="Burstein D."/>
            <person name="Kantor R.S."/>
            <person name="Aliaga Goltsman D.S."/>
            <person name="Bik E.M."/>
            <person name="Thomas B.C."/>
            <person name="Banfield J.F."/>
            <person name="Relman D.A."/>
        </authorList>
    </citation>
    <scope>NUCLEOTIDE SEQUENCE [LARGE SCALE GENOMIC DNA]</scope>
    <source>
        <strain evidence="1">DOLJORAL78_47_16</strain>
    </source>
</reference>
<comment type="caution">
    <text evidence="1">The sequence shown here is derived from an EMBL/GenBank/DDBJ whole genome shotgun (WGS) entry which is preliminary data.</text>
</comment>
<evidence type="ECO:0000313" key="1">
    <source>
        <dbReference type="EMBL" id="PIE32637.1"/>
    </source>
</evidence>
<gene>
    <name evidence="1" type="ORF">CSA56_14690</name>
</gene>
<evidence type="ECO:0000313" key="2">
    <source>
        <dbReference type="Proteomes" id="UP000230821"/>
    </source>
</evidence>
<dbReference type="EMBL" id="PDSK01000110">
    <property type="protein sequence ID" value="PIE32637.1"/>
    <property type="molecule type" value="Genomic_DNA"/>
</dbReference>
<dbReference type="AlphaFoldDB" id="A0A2G6KAD6"/>
<dbReference type="InterPro" id="IPR026354">
    <property type="entry name" value="4helix_suffix_dom"/>
</dbReference>
<protein>
    <submittedName>
        <fullName evidence="1">Uncharacterized protein</fullName>
    </submittedName>
</protein>
<organism evidence="1 2">
    <name type="scientific">candidate division KSB3 bacterium</name>
    <dbReference type="NCBI Taxonomy" id="2044937"/>
    <lineage>
        <taxon>Bacteria</taxon>
        <taxon>candidate division KSB3</taxon>
    </lineage>
</organism>
<accession>A0A2G6KAD6</accession>
<proteinExistence type="predicted"/>
<dbReference type="Proteomes" id="UP000230821">
    <property type="component" value="Unassembled WGS sequence"/>
</dbReference>